<dbReference type="Proteomes" id="UP000249799">
    <property type="component" value="Chromosome"/>
</dbReference>
<feature type="compositionally biased region" description="Basic and acidic residues" evidence="5">
    <location>
        <begin position="315"/>
        <end position="332"/>
    </location>
</feature>
<dbReference type="Gene3D" id="1.10.8.60">
    <property type="match status" value="2"/>
</dbReference>
<evidence type="ECO:0000259" key="7">
    <source>
        <dbReference type="SMART" id="SM01086"/>
    </source>
</evidence>
<dbReference type="SMART" id="SM01086">
    <property type="entry name" value="ClpB_D2-small"/>
    <property type="match status" value="1"/>
</dbReference>
<keyword evidence="1" id="KW-0677">Repeat</keyword>
<sequence length="1093" mass="119222">MCYLPQAQILYICARRTLLRRAPYGCFEDSTPPRSHPDFQIALFQKYIFRYALGALKLRASHVSARRPEATTRMSLPLSSELGAVLDDAQERAERASQPASSAHLLLALFSVPNRAAVFLEDRDITVGTIQQKTDDLGPKAVEAPMILERVYARGERIAMGSRADAVGCLHILAALVRESSSLAVKFLKENGVNVSAIRASVMSYATGSTPLPRRLRSVDSSAVHATRSFDNKPAAKMREDAPSSIGFHPSLGVRAPRQMQTSVETTTAQEFESRGPEAPTPIRSQPIKPRFGRDSATRATRGPRRPSSSARTSRPVDARKTETPAPPEKDIAPTPKPRITPRADTPPKPAKPVAPIRKPAAKVTPKPAAKPAPKPTPEATPEAPEETPRAKTNPNAAAAIADAQETTRNLAERLFGKLDAPKTTAPTDDACTDEVDNLDEPSEAAPVVARKVSKKKKPAADKAAGVDGIRLEDPLEPNEDLAASYELDKDQYPNLVKFGRNITAQAARGRVDRVVGRDAEILQLIDVLGKRRSNNPVLVGEAGVGKTAIVEGLSREFVKLAQDGNRLGKRAIIELELGRILSGTHLRGSFSERLIGIKDEVEAAGGDVIVFLDEMHSWMTAGGGGDGTDAAGELKTALARGRFPCIGATTHDEFRKFVESDPAFVRRFQLVFVDEPDIDTARHIADGIRGHYEKHHGVRYDDAALDAAVRLSHRYIYQRRLPDKAIGVLDLAGSRAARTGESLVGRELVAEIVAEMAGIPPGRLSQGDRQRFLDMETHLQDGVIGHREVIGTLSDLIRRNYAGFRGRRPIGSLLFLGPTGVGKTEMVKVLADFLFHDRDAVVRLDMSEFMEAHSVSRMLGAPPGYVGHEQGGQLTEAVRRRPYQIVLLDEIEKAHPDVLNILLQLFDEGQLTDGRSRNVNFSNTVIIMTSNLGAEVFSEQNARASRGRIGFGGDSASSSGDKSRKMTDDVLGAARGHFRPELWNRIDEKLVFLPLERDEIASIAKLQLEDSKSRLFDESGITLEFSPSIIDFLIDHGGFDPELGARPMRQTIQRLIEGAVARLILSGEVTRGGAMRVEIKDDEVVCIKSETA</sequence>
<dbReference type="Pfam" id="PF10431">
    <property type="entry name" value="ClpB_D2-small"/>
    <property type="match status" value="1"/>
</dbReference>
<dbReference type="KEGG" id="bsed:DN745_00830"/>
<evidence type="ECO:0000256" key="2">
    <source>
        <dbReference type="ARBA" id="ARBA00022741"/>
    </source>
</evidence>
<dbReference type="InterPro" id="IPR019489">
    <property type="entry name" value="Clp_ATPase_C"/>
</dbReference>
<dbReference type="Pfam" id="PF00004">
    <property type="entry name" value="AAA"/>
    <property type="match status" value="1"/>
</dbReference>
<dbReference type="InterPro" id="IPR027417">
    <property type="entry name" value="P-loop_NTPase"/>
</dbReference>
<dbReference type="GO" id="GO:0005737">
    <property type="term" value="C:cytoplasm"/>
    <property type="evidence" value="ECO:0007669"/>
    <property type="project" value="TreeGrafter"/>
</dbReference>
<feature type="domain" description="AAA+ ATPase" evidence="6">
    <location>
        <begin position="810"/>
        <end position="956"/>
    </location>
</feature>
<organism evidence="8 9">
    <name type="scientific">Bradymonas sediminis</name>
    <dbReference type="NCBI Taxonomy" id="1548548"/>
    <lineage>
        <taxon>Bacteria</taxon>
        <taxon>Deltaproteobacteria</taxon>
        <taxon>Bradymonadales</taxon>
        <taxon>Bradymonadaceae</taxon>
        <taxon>Bradymonas</taxon>
    </lineage>
</organism>
<dbReference type="CDD" id="cd19499">
    <property type="entry name" value="RecA-like_ClpB_Hsp104-like"/>
    <property type="match status" value="1"/>
</dbReference>
<keyword evidence="2" id="KW-0547">Nucleotide-binding</keyword>
<evidence type="ECO:0008006" key="10">
    <source>
        <dbReference type="Google" id="ProtNLM"/>
    </source>
</evidence>
<dbReference type="InterPro" id="IPR003959">
    <property type="entry name" value="ATPase_AAA_core"/>
</dbReference>
<dbReference type="InterPro" id="IPR050130">
    <property type="entry name" value="ClpA_ClpB"/>
</dbReference>
<feature type="region of interest" description="Disordered" evidence="5">
    <location>
        <begin position="209"/>
        <end position="398"/>
    </location>
</feature>
<dbReference type="SMART" id="SM00382">
    <property type="entry name" value="AAA"/>
    <property type="match status" value="2"/>
</dbReference>
<dbReference type="Gene3D" id="3.40.50.300">
    <property type="entry name" value="P-loop containing nucleotide triphosphate hydrolases"/>
    <property type="match status" value="2"/>
</dbReference>
<dbReference type="PRINTS" id="PR00300">
    <property type="entry name" value="CLPPROTEASEA"/>
</dbReference>
<dbReference type="Pfam" id="PF17871">
    <property type="entry name" value="AAA_lid_9"/>
    <property type="match status" value="1"/>
</dbReference>
<evidence type="ECO:0000256" key="3">
    <source>
        <dbReference type="ARBA" id="ARBA00022840"/>
    </source>
</evidence>
<dbReference type="CDD" id="cd00009">
    <property type="entry name" value="AAA"/>
    <property type="match status" value="1"/>
</dbReference>
<dbReference type="InterPro" id="IPR041546">
    <property type="entry name" value="ClpA/ClpB_AAA_lid"/>
</dbReference>
<dbReference type="PANTHER" id="PTHR11638:SF18">
    <property type="entry name" value="HEAT SHOCK PROTEIN 104"/>
    <property type="match status" value="1"/>
</dbReference>
<dbReference type="InterPro" id="IPR001270">
    <property type="entry name" value="ClpA/B"/>
</dbReference>
<gene>
    <name evidence="8" type="ORF">DN745_00830</name>
</gene>
<evidence type="ECO:0000256" key="5">
    <source>
        <dbReference type="SAM" id="MobiDB-lite"/>
    </source>
</evidence>
<dbReference type="OrthoDB" id="5477619at2"/>
<reference evidence="8 9" key="1">
    <citation type="submission" date="2018-06" db="EMBL/GenBank/DDBJ databases">
        <title>Lujinxingia sediminis gen. nov. sp. nov., a new facultative anaerobic member of the class Deltaproteobacteria, and proposal of Lujinxingaceae fam. nov.</title>
        <authorList>
            <person name="Guo L.-Y."/>
            <person name="Li C.-M."/>
            <person name="Wang S."/>
            <person name="Du Z.-J."/>
        </authorList>
    </citation>
    <scope>NUCLEOTIDE SEQUENCE [LARGE SCALE GENOMIC DNA]</scope>
    <source>
        <strain evidence="8 9">FA350</strain>
    </source>
</reference>
<dbReference type="GO" id="GO:0016887">
    <property type="term" value="F:ATP hydrolysis activity"/>
    <property type="evidence" value="ECO:0007669"/>
    <property type="project" value="InterPro"/>
</dbReference>
<dbReference type="GO" id="GO:0034605">
    <property type="term" value="P:cellular response to heat"/>
    <property type="evidence" value="ECO:0007669"/>
    <property type="project" value="TreeGrafter"/>
</dbReference>
<keyword evidence="3" id="KW-0067">ATP-binding</keyword>
<dbReference type="PROSITE" id="PS00871">
    <property type="entry name" value="CLPAB_2"/>
    <property type="match status" value="1"/>
</dbReference>
<feature type="domain" description="AAA+ ATPase" evidence="6">
    <location>
        <begin position="533"/>
        <end position="677"/>
    </location>
</feature>
<name>A0A2Z4FGH0_9DELT</name>
<dbReference type="Gene3D" id="1.10.1780.10">
    <property type="entry name" value="Clp, N-terminal domain"/>
    <property type="match status" value="2"/>
</dbReference>
<dbReference type="SUPFAM" id="SSF81923">
    <property type="entry name" value="Double Clp-N motif"/>
    <property type="match status" value="1"/>
</dbReference>
<accession>A0A2Z4FGH0</accession>
<protein>
    <recommendedName>
        <fullName evidence="10">ATP-dependent Clp protease ATP-binding subunit</fullName>
    </recommendedName>
</protein>
<dbReference type="InterPro" id="IPR003593">
    <property type="entry name" value="AAA+_ATPase"/>
</dbReference>
<dbReference type="SUPFAM" id="SSF52540">
    <property type="entry name" value="P-loop containing nucleoside triphosphate hydrolases"/>
    <property type="match status" value="2"/>
</dbReference>
<feature type="compositionally biased region" description="Low complexity" evidence="5">
    <location>
        <begin position="298"/>
        <end position="314"/>
    </location>
</feature>
<feature type="compositionally biased region" description="Pro residues" evidence="5">
    <location>
        <begin position="335"/>
        <end position="353"/>
    </location>
</feature>
<dbReference type="FunFam" id="3.40.50.300:FF:000025">
    <property type="entry name" value="ATP-dependent Clp protease subunit"/>
    <property type="match status" value="1"/>
</dbReference>
<feature type="compositionally biased region" description="Pro residues" evidence="5">
    <location>
        <begin position="369"/>
        <end position="379"/>
    </location>
</feature>
<dbReference type="InterPro" id="IPR028299">
    <property type="entry name" value="ClpA/B_CS2"/>
</dbReference>
<evidence type="ECO:0000313" key="8">
    <source>
        <dbReference type="EMBL" id="AWV87948.1"/>
    </source>
</evidence>
<evidence type="ECO:0000313" key="9">
    <source>
        <dbReference type="Proteomes" id="UP000249799"/>
    </source>
</evidence>
<dbReference type="GO" id="GO:0005524">
    <property type="term" value="F:ATP binding"/>
    <property type="evidence" value="ECO:0007669"/>
    <property type="project" value="UniProtKB-KW"/>
</dbReference>
<dbReference type="EMBL" id="CP030032">
    <property type="protein sequence ID" value="AWV87948.1"/>
    <property type="molecule type" value="Genomic_DNA"/>
</dbReference>
<proteinExistence type="predicted"/>
<feature type="domain" description="Clp ATPase C-terminal" evidence="7">
    <location>
        <begin position="996"/>
        <end position="1087"/>
    </location>
</feature>
<dbReference type="PANTHER" id="PTHR11638">
    <property type="entry name" value="ATP-DEPENDENT CLP PROTEASE"/>
    <property type="match status" value="1"/>
</dbReference>
<evidence type="ECO:0000259" key="6">
    <source>
        <dbReference type="SMART" id="SM00382"/>
    </source>
</evidence>
<dbReference type="Pfam" id="PF07724">
    <property type="entry name" value="AAA_2"/>
    <property type="match status" value="1"/>
</dbReference>
<dbReference type="AlphaFoldDB" id="A0A2Z4FGH0"/>
<evidence type="ECO:0000256" key="1">
    <source>
        <dbReference type="ARBA" id="ARBA00022737"/>
    </source>
</evidence>
<evidence type="ECO:0000256" key="4">
    <source>
        <dbReference type="ARBA" id="ARBA00023186"/>
    </source>
</evidence>
<feature type="compositionally biased region" description="Polar residues" evidence="5">
    <location>
        <begin position="259"/>
        <end position="271"/>
    </location>
</feature>
<dbReference type="InterPro" id="IPR036628">
    <property type="entry name" value="Clp_N_dom_sf"/>
</dbReference>
<keyword evidence="4" id="KW-0143">Chaperone</keyword>
<keyword evidence="9" id="KW-1185">Reference proteome</keyword>